<evidence type="ECO:0000313" key="10">
    <source>
        <dbReference type="EMBL" id="CAH1436990.1"/>
    </source>
</evidence>
<evidence type="ECO:0000256" key="3">
    <source>
        <dbReference type="ARBA" id="ARBA00023125"/>
    </source>
</evidence>
<evidence type="ECO:0000259" key="9">
    <source>
        <dbReference type="PROSITE" id="PS51032"/>
    </source>
</evidence>
<dbReference type="PANTHER" id="PTHR31985">
    <property type="entry name" value="ETHYLENE-RESPONSIVE TRANSCRIPTION FACTOR ERF042-RELATED"/>
    <property type="match status" value="1"/>
</dbReference>
<evidence type="ECO:0000256" key="6">
    <source>
        <dbReference type="ARBA" id="ARBA00023242"/>
    </source>
</evidence>
<dbReference type="SMART" id="SM00380">
    <property type="entry name" value="AP2"/>
    <property type="match status" value="1"/>
</dbReference>
<comment type="similarity">
    <text evidence="7">Belongs to the AP2/ERF transcription factor family. ERF subfamily.</text>
</comment>
<dbReference type="CDD" id="cd00018">
    <property type="entry name" value="AP2"/>
    <property type="match status" value="1"/>
</dbReference>
<feature type="compositionally biased region" description="Polar residues" evidence="8">
    <location>
        <begin position="126"/>
        <end position="143"/>
    </location>
</feature>
<dbReference type="InterPro" id="IPR016177">
    <property type="entry name" value="DNA-bd_dom_sf"/>
</dbReference>
<dbReference type="Gene3D" id="3.30.730.10">
    <property type="entry name" value="AP2/ERF domain"/>
    <property type="match status" value="1"/>
</dbReference>
<dbReference type="SUPFAM" id="SSF54171">
    <property type="entry name" value="DNA-binding domain"/>
    <property type="match status" value="1"/>
</dbReference>
<evidence type="ECO:0000313" key="11">
    <source>
        <dbReference type="Proteomes" id="UP001157418"/>
    </source>
</evidence>
<keyword evidence="6" id="KW-0539">Nucleus</keyword>
<dbReference type="Proteomes" id="UP001157418">
    <property type="component" value="Unassembled WGS sequence"/>
</dbReference>
<dbReference type="GO" id="GO:0003700">
    <property type="term" value="F:DNA-binding transcription factor activity"/>
    <property type="evidence" value="ECO:0007669"/>
    <property type="project" value="InterPro"/>
</dbReference>
<evidence type="ECO:0000256" key="8">
    <source>
        <dbReference type="SAM" id="MobiDB-lite"/>
    </source>
</evidence>
<feature type="region of interest" description="Disordered" evidence="8">
    <location>
        <begin position="124"/>
        <end position="143"/>
    </location>
</feature>
<reference evidence="10 11" key="1">
    <citation type="submission" date="2022-01" db="EMBL/GenBank/DDBJ databases">
        <authorList>
            <person name="Xiong W."/>
            <person name="Schranz E."/>
        </authorList>
    </citation>
    <scope>NUCLEOTIDE SEQUENCE [LARGE SCALE GENOMIC DNA]</scope>
</reference>
<dbReference type="InterPro" id="IPR051032">
    <property type="entry name" value="AP2/ERF_TF_ERF_subfamily"/>
</dbReference>
<keyword evidence="5" id="KW-0804">Transcription</keyword>
<comment type="subcellular location">
    <subcellularLocation>
        <location evidence="1">Nucleus</location>
    </subcellularLocation>
</comment>
<protein>
    <recommendedName>
        <fullName evidence="9">AP2/ERF domain-containing protein</fullName>
    </recommendedName>
</protein>
<dbReference type="PANTHER" id="PTHR31985:SF302">
    <property type="entry name" value="ETHYLENE-RESPONSIVE TRANSCRIPTION FACTOR ERF027"/>
    <property type="match status" value="1"/>
</dbReference>
<evidence type="ECO:0000256" key="5">
    <source>
        <dbReference type="ARBA" id="ARBA00023163"/>
    </source>
</evidence>
<dbReference type="EMBL" id="CAKMRJ010004445">
    <property type="protein sequence ID" value="CAH1436990.1"/>
    <property type="molecule type" value="Genomic_DNA"/>
</dbReference>
<evidence type="ECO:0000256" key="1">
    <source>
        <dbReference type="ARBA" id="ARBA00004123"/>
    </source>
</evidence>
<evidence type="ECO:0000256" key="4">
    <source>
        <dbReference type="ARBA" id="ARBA00023159"/>
    </source>
</evidence>
<organism evidence="10 11">
    <name type="scientific">Lactuca virosa</name>
    <dbReference type="NCBI Taxonomy" id="75947"/>
    <lineage>
        <taxon>Eukaryota</taxon>
        <taxon>Viridiplantae</taxon>
        <taxon>Streptophyta</taxon>
        <taxon>Embryophyta</taxon>
        <taxon>Tracheophyta</taxon>
        <taxon>Spermatophyta</taxon>
        <taxon>Magnoliopsida</taxon>
        <taxon>eudicotyledons</taxon>
        <taxon>Gunneridae</taxon>
        <taxon>Pentapetalae</taxon>
        <taxon>asterids</taxon>
        <taxon>campanulids</taxon>
        <taxon>Asterales</taxon>
        <taxon>Asteraceae</taxon>
        <taxon>Cichorioideae</taxon>
        <taxon>Cichorieae</taxon>
        <taxon>Lactucinae</taxon>
        <taxon>Lactuca</taxon>
    </lineage>
</organism>
<dbReference type="GO" id="GO:0005634">
    <property type="term" value="C:nucleus"/>
    <property type="evidence" value="ECO:0007669"/>
    <property type="project" value="UniProtKB-SubCell"/>
</dbReference>
<name>A0AAU9NGN7_9ASTR</name>
<evidence type="ECO:0000256" key="7">
    <source>
        <dbReference type="ARBA" id="ARBA00024343"/>
    </source>
</evidence>
<feature type="domain" description="AP2/ERF" evidence="9">
    <location>
        <begin position="16"/>
        <end position="75"/>
    </location>
</feature>
<dbReference type="PROSITE" id="PS51032">
    <property type="entry name" value="AP2_ERF"/>
    <property type="match status" value="1"/>
</dbReference>
<dbReference type="InterPro" id="IPR001471">
    <property type="entry name" value="AP2/ERF_dom"/>
</dbReference>
<gene>
    <name evidence="10" type="ORF">LVIROSA_LOCUS23335</name>
</gene>
<keyword evidence="11" id="KW-1185">Reference proteome</keyword>
<sequence length="143" mass="15483">MNTSASAGSSRSTTKKYHTFHGVRGWNKMWAAEIDEPRKPSLIWLGTYPTAEMAAAAYDVASLALKGSDAVLNFPELARSYRLSESPEPALIKSAAAEAADLMKFMDDILDMSTPTKDIAEGMIVSPSQHQTTDESSSGNLRL</sequence>
<accession>A0AAU9NGN7</accession>
<dbReference type="AlphaFoldDB" id="A0AAU9NGN7"/>
<keyword evidence="4" id="KW-0010">Activator</keyword>
<dbReference type="InterPro" id="IPR036955">
    <property type="entry name" value="AP2/ERF_dom_sf"/>
</dbReference>
<keyword evidence="2" id="KW-0805">Transcription regulation</keyword>
<keyword evidence="3" id="KW-0238">DNA-binding</keyword>
<dbReference type="GO" id="GO:0003677">
    <property type="term" value="F:DNA binding"/>
    <property type="evidence" value="ECO:0007669"/>
    <property type="project" value="UniProtKB-KW"/>
</dbReference>
<proteinExistence type="inferred from homology"/>
<comment type="caution">
    <text evidence="10">The sequence shown here is derived from an EMBL/GenBank/DDBJ whole genome shotgun (WGS) entry which is preliminary data.</text>
</comment>
<evidence type="ECO:0000256" key="2">
    <source>
        <dbReference type="ARBA" id="ARBA00023015"/>
    </source>
</evidence>